<dbReference type="EMBL" id="JARBDR010000918">
    <property type="protein sequence ID" value="KAJ8301866.1"/>
    <property type="molecule type" value="Genomic_DNA"/>
</dbReference>
<dbReference type="InterPro" id="IPR050111">
    <property type="entry name" value="C-type_lectin/snaclec_domain"/>
</dbReference>
<gene>
    <name evidence="3" type="ORF">KUTeg_020853</name>
</gene>
<reference evidence="3 4" key="1">
    <citation type="submission" date="2022-12" db="EMBL/GenBank/DDBJ databases">
        <title>Chromosome-level genome of Tegillarca granosa.</title>
        <authorList>
            <person name="Kim J."/>
        </authorList>
    </citation>
    <scope>NUCLEOTIDE SEQUENCE [LARGE SCALE GENOMIC DNA]</scope>
    <source>
        <strain evidence="3">Teg-2019</strain>
        <tissue evidence="3">Adductor muscle</tissue>
    </source>
</reference>
<dbReference type="InterPro" id="IPR016187">
    <property type="entry name" value="CTDL_fold"/>
</dbReference>
<dbReference type="CDD" id="cd00037">
    <property type="entry name" value="CLECT"/>
    <property type="match status" value="1"/>
</dbReference>
<keyword evidence="1" id="KW-1015">Disulfide bond</keyword>
<dbReference type="InterPro" id="IPR018378">
    <property type="entry name" value="C-type_lectin_CS"/>
</dbReference>
<accession>A0ABQ9E939</accession>
<sequence length="73" mass="8605">MGYWIGGSDMEVEGNWIWIKSRQRFTFTDWGAGQPTNSYNHEDCLHLYGKLDFHWNDEACSHSAYFICEKPII</sequence>
<protein>
    <recommendedName>
        <fullName evidence="2">C-type lectin domain-containing protein</fullName>
    </recommendedName>
</protein>
<dbReference type="SUPFAM" id="SSF56436">
    <property type="entry name" value="C-type lectin-like"/>
    <property type="match status" value="1"/>
</dbReference>
<dbReference type="Gene3D" id="3.10.100.10">
    <property type="entry name" value="Mannose-Binding Protein A, subunit A"/>
    <property type="match status" value="1"/>
</dbReference>
<dbReference type="PROSITE" id="PS00615">
    <property type="entry name" value="C_TYPE_LECTIN_1"/>
    <property type="match status" value="1"/>
</dbReference>
<evidence type="ECO:0000313" key="3">
    <source>
        <dbReference type="EMBL" id="KAJ8301866.1"/>
    </source>
</evidence>
<keyword evidence="4" id="KW-1185">Reference proteome</keyword>
<dbReference type="Proteomes" id="UP001217089">
    <property type="component" value="Unassembled WGS sequence"/>
</dbReference>
<dbReference type="InterPro" id="IPR016186">
    <property type="entry name" value="C-type_lectin-like/link_sf"/>
</dbReference>
<evidence type="ECO:0000256" key="1">
    <source>
        <dbReference type="ARBA" id="ARBA00023157"/>
    </source>
</evidence>
<proteinExistence type="predicted"/>
<evidence type="ECO:0000259" key="2">
    <source>
        <dbReference type="PROSITE" id="PS50041"/>
    </source>
</evidence>
<feature type="domain" description="C-type lectin" evidence="2">
    <location>
        <begin position="1"/>
        <end position="69"/>
    </location>
</feature>
<name>A0ABQ9E939_TEGGR</name>
<dbReference type="InterPro" id="IPR001304">
    <property type="entry name" value="C-type_lectin-like"/>
</dbReference>
<organism evidence="3 4">
    <name type="scientific">Tegillarca granosa</name>
    <name type="common">Malaysian cockle</name>
    <name type="synonym">Anadara granosa</name>
    <dbReference type="NCBI Taxonomy" id="220873"/>
    <lineage>
        <taxon>Eukaryota</taxon>
        <taxon>Metazoa</taxon>
        <taxon>Spiralia</taxon>
        <taxon>Lophotrochozoa</taxon>
        <taxon>Mollusca</taxon>
        <taxon>Bivalvia</taxon>
        <taxon>Autobranchia</taxon>
        <taxon>Pteriomorphia</taxon>
        <taxon>Arcoida</taxon>
        <taxon>Arcoidea</taxon>
        <taxon>Arcidae</taxon>
        <taxon>Tegillarca</taxon>
    </lineage>
</organism>
<dbReference type="PROSITE" id="PS50041">
    <property type="entry name" value="C_TYPE_LECTIN_2"/>
    <property type="match status" value="1"/>
</dbReference>
<dbReference type="Pfam" id="PF00059">
    <property type="entry name" value="Lectin_C"/>
    <property type="match status" value="1"/>
</dbReference>
<dbReference type="PANTHER" id="PTHR22803">
    <property type="entry name" value="MANNOSE, PHOSPHOLIPASE, LECTIN RECEPTOR RELATED"/>
    <property type="match status" value="1"/>
</dbReference>
<evidence type="ECO:0000313" key="4">
    <source>
        <dbReference type="Proteomes" id="UP001217089"/>
    </source>
</evidence>
<comment type="caution">
    <text evidence="3">The sequence shown here is derived from an EMBL/GenBank/DDBJ whole genome shotgun (WGS) entry which is preliminary data.</text>
</comment>